<evidence type="ECO:0000259" key="7">
    <source>
        <dbReference type="Pfam" id="PF25917"/>
    </source>
</evidence>
<dbReference type="InterPro" id="IPR058624">
    <property type="entry name" value="MdtA-like_HH"/>
</dbReference>
<evidence type="ECO:0000259" key="6">
    <source>
        <dbReference type="Pfam" id="PF25876"/>
    </source>
</evidence>
<evidence type="ECO:0000313" key="9">
    <source>
        <dbReference type="EMBL" id="AOZ10122.1"/>
    </source>
</evidence>
<feature type="compositionally biased region" description="Low complexity" evidence="5">
    <location>
        <begin position="270"/>
        <end position="296"/>
    </location>
</feature>
<dbReference type="Gene3D" id="2.40.50.100">
    <property type="match status" value="1"/>
</dbReference>
<dbReference type="Pfam" id="PF25876">
    <property type="entry name" value="HH_MFP_RND"/>
    <property type="match status" value="1"/>
</dbReference>
<organism evidence="9 10">
    <name type="scientific">Cupriavidus malaysiensis</name>
    <dbReference type="NCBI Taxonomy" id="367825"/>
    <lineage>
        <taxon>Bacteria</taxon>
        <taxon>Pseudomonadati</taxon>
        <taxon>Pseudomonadota</taxon>
        <taxon>Betaproteobacteria</taxon>
        <taxon>Burkholderiales</taxon>
        <taxon>Burkholderiaceae</taxon>
        <taxon>Cupriavidus</taxon>
    </lineage>
</organism>
<keyword evidence="10" id="KW-1185">Reference proteome</keyword>
<keyword evidence="3" id="KW-0813">Transport</keyword>
<keyword evidence="4" id="KW-0175">Coiled coil</keyword>
<evidence type="ECO:0000256" key="4">
    <source>
        <dbReference type="ARBA" id="ARBA00023054"/>
    </source>
</evidence>
<dbReference type="InterPro" id="IPR058625">
    <property type="entry name" value="MdtA-like_BSH"/>
</dbReference>
<dbReference type="NCBIfam" id="TIGR01730">
    <property type="entry name" value="RND_mfp"/>
    <property type="match status" value="1"/>
</dbReference>
<dbReference type="InterPro" id="IPR058627">
    <property type="entry name" value="MdtA-like_C"/>
</dbReference>
<dbReference type="Pfam" id="PF25967">
    <property type="entry name" value="RND-MFP_C"/>
    <property type="match status" value="1"/>
</dbReference>
<evidence type="ECO:0000313" key="10">
    <source>
        <dbReference type="Proteomes" id="UP000177515"/>
    </source>
</evidence>
<dbReference type="EMBL" id="CP017755">
    <property type="protein sequence ID" value="AOZ10122.1"/>
    <property type="molecule type" value="Genomic_DNA"/>
</dbReference>
<evidence type="ECO:0000259" key="8">
    <source>
        <dbReference type="Pfam" id="PF25967"/>
    </source>
</evidence>
<accession>A0ABN4TSA4</accession>
<gene>
    <name evidence="9" type="ORF">BKK80_31255</name>
</gene>
<dbReference type="Gene3D" id="6.10.140.1990">
    <property type="match status" value="1"/>
</dbReference>
<comment type="similarity">
    <text evidence="2">Belongs to the membrane fusion protein (MFP) (TC 8.A.1) family.</text>
</comment>
<evidence type="ECO:0000256" key="2">
    <source>
        <dbReference type="ARBA" id="ARBA00009477"/>
    </source>
</evidence>
<dbReference type="InterPro" id="IPR006143">
    <property type="entry name" value="RND_pump_MFP"/>
</dbReference>
<proteinExistence type="inferred from homology"/>
<evidence type="ECO:0000256" key="3">
    <source>
        <dbReference type="ARBA" id="ARBA00022448"/>
    </source>
</evidence>
<feature type="domain" description="Multidrug resistance protein MdtA-like barrel-sandwich hybrid" evidence="7">
    <location>
        <begin position="62"/>
        <end position="218"/>
    </location>
</feature>
<feature type="domain" description="Multidrug resistance protein MdtA-like alpha-helical hairpin" evidence="6">
    <location>
        <begin position="110"/>
        <end position="186"/>
    </location>
</feature>
<evidence type="ECO:0000256" key="1">
    <source>
        <dbReference type="ARBA" id="ARBA00004196"/>
    </source>
</evidence>
<evidence type="ECO:0000256" key="5">
    <source>
        <dbReference type="SAM" id="MobiDB-lite"/>
    </source>
</evidence>
<protein>
    <submittedName>
        <fullName evidence="9">Efflux transporter periplasmic adaptor subunit</fullName>
    </submittedName>
</protein>
<comment type="subcellular location">
    <subcellularLocation>
        <location evidence="1">Cell envelope</location>
    </subcellularLocation>
</comment>
<dbReference type="PANTHER" id="PTHR30469:SF33">
    <property type="entry name" value="SLR1207 PROTEIN"/>
    <property type="match status" value="1"/>
</dbReference>
<sequence length="413" mass="42945">MPKILAQPRWRWPAAAGAVLLLAGAAFAWRGRPQPPAYLSAAAVRADIEDTVLASGIIKAARQVYVGAQVSGQIKTLAVSVGQQVKRGELLAEIDSLTQQNTLKNARAALRDVQAQRAAKAALLQQYELAFARQEVMLSQDAGSRADYDSARALLDSTRAGIASLDAQIEQARIAVDTATVNLGYTRIVAPMDGTVVAVPVQAGQTVNAAQSAPTLVTLADLGTMTVMAEISEADVLRVKPGMPVSFTVLGEPDQPYRTRLASIEPGPESMSSTSTATSSSSASTSTGSSSSSSSTSSSAIYYYGQFDVPNPQGKLRISMTAQVAVTVAAHRGALTVPAAALGARGDDGRYRLRVLGADGRPRPRWVRVGINNHVSAEILGGLADGERVVVGDPAAAQSSSRGGPMGPPPMGM</sequence>
<name>A0ABN4TSA4_9BURK</name>
<dbReference type="Proteomes" id="UP000177515">
    <property type="component" value="Chromosome 2"/>
</dbReference>
<dbReference type="RefSeq" id="WP_071018649.1">
    <property type="nucleotide sequence ID" value="NZ_CP017755.1"/>
</dbReference>
<dbReference type="InterPro" id="IPR030190">
    <property type="entry name" value="MacA_alpha-hairpin_sf"/>
</dbReference>
<reference evidence="9 10" key="1">
    <citation type="submission" date="2016-10" db="EMBL/GenBank/DDBJ databases">
        <title>Complete genome sequences of three Cupriavidus strains isolated from various Malaysian environments.</title>
        <authorList>
            <person name="Abdullah A.A.-A."/>
            <person name="Shafie N.A.H."/>
            <person name="Lau N.S."/>
        </authorList>
    </citation>
    <scope>NUCLEOTIDE SEQUENCE [LARGE SCALE GENOMIC DNA]</scope>
    <source>
        <strain evidence="9 10">USMAA1020</strain>
    </source>
</reference>
<feature type="region of interest" description="Disordered" evidence="5">
    <location>
        <begin position="394"/>
        <end position="413"/>
    </location>
</feature>
<dbReference type="Pfam" id="PF25917">
    <property type="entry name" value="BSH_RND"/>
    <property type="match status" value="1"/>
</dbReference>
<dbReference type="Gene3D" id="2.40.420.20">
    <property type="match status" value="1"/>
</dbReference>
<dbReference type="SUPFAM" id="SSF111369">
    <property type="entry name" value="HlyD-like secretion proteins"/>
    <property type="match status" value="1"/>
</dbReference>
<feature type="domain" description="Multidrug resistance protein MdtA-like C-terminal permuted SH3" evidence="8">
    <location>
        <begin position="334"/>
        <end position="392"/>
    </location>
</feature>
<dbReference type="PANTHER" id="PTHR30469">
    <property type="entry name" value="MULTIDRUG RESISTANCE PROTEIN MDTA"/>
    <property type="match status" value="1"/>
</dbReference>
<dbReference type="Gene3D" id="2.40.30.170">
    <property type="match status" value="1"/>
</dbReference>
<feature type="region of interest" description="Disordered" evidence="5">
    <location>
        <begin position="256"/>
        <end position="296"/>
    </location>
</feature>